<feature type="region of interest" description="Disordered" evidence="1">
    <location>
        <begin position="124"/>
        <end position="243"/>
    </location>
</feature>
<organism evidence="2 3">
    <name type="scientific">Nitzschia inconspicua</name>
    <dbReference type="NCBI Taxonomy" id="303405"/>
    <lineage>
        <taxon>Eukaryota</taxon>
        <taxon>Sar</taxon>
        <taxon>Stramenopiles</taxon>
        <taxon>Ochrophyta</taxon>
        <taxon>Bacillariophyta</taxon>
        <taxon>Bacillariophyceae</taxon>
        <taxon>Bacillariophycidae</taxon>
        <taxon>Bacillariales</taxon>
        <taxon>Bacillariaceae</taxon>
        <taxon>Nitzschia</taxon>
    </lineage>
</organism>
<proteinExistence type="predicted"/>
<evidence type="ECO:0000256" key="1">
    <source>
        <dbReference type="SAM" id="MobiDB-lite"/>
    </source>
</evidence>
<evidence type="ECO:0000313" key="3">
    <source>
        <dbReference type="Proteomes" id="UP000693970"/>
    </source>
</evidence>
<evidence type="ECO:0000313" key="2">
    <source>
        <dbReference type="EMBL" id="KAG7369309.1"/>
    </source>
</evidence>
<reference evidence="2" key="2">
    <citation type="submission" date="2021-04" db="EMBL/GenBank/DDBJ databases">
        <authorList>
            <person name="Podell S."/>
        </authorList>
    </citation>
    <scope>NUCLEOTIDE SEQUENCE</scope>
    <source>
        <strain evidence="2">Hildebrandi</strain>
    </source>
</reference>
<feature type="compositionally biased region" description="Low complexity" evidence="1">
    <location>
        <begin position="45"/>
        <end position="63"/>
    </location>
</feature>
<protein>
    <submittedName>
        <fullName evidence="2">Uncharacterized protein</fullName>
    </submittedName>
</protein>
<comment type="caution">
    <text evidence="2">The sequence shown here is derived from an EMBL/GenBank/DDBJ whole genome shotgun (WGS) entry which is preliminary data.</text>
</comment>
<dbReference type="InterPro" id="IPR003903">
    <property type="entry name" value="UIM_dom"/>
</dbReference>
<keyword evidence="3" id="KW-1185">Reference proteome</keyword>
<accession>A0A9K3LWE2</accession>
<feature type="compositionally biased region" description="Low complexity" evidence="1">
    <location>
        <begin position="145"/>
        <end position="162"/>
    </location>
</feature>
<name>A0A9K3LWE2_9STRA</name>
<feature type="region of interest" description="Disordered" evidence="1">
    <location>
        <begin position="1"/>
        <end position="70"/>
    </location>
</feature>
<dbReference type="AlphaFoldDB" id="A0A9K3LWE2"/>
<feature type="compositionally biased region" description="Low complexity" evidence="1">
    <location>
        <begin position="171"/>
        <end position="193"/>
    </location>
</feature>
<feature type="compositionally biased region" description="Basic and acidic residues" evidence="1">
    <location>
        <begin position="1"/>
        <end position="12"/>
    </location>
</feature>
<dbReference type="Proteomes" id="UP000693970">
    <property type="component" value="Unassembled WGS sequence"/>
</dbReference>
<dbReference type="EMBL" id="JAGRRH010000006">
    <property type="protein sequence ID" value="KAG7369309.1"/>
    <property type="molecule type" value="Genomic_DNA"/>
</dbReference>
<sequence>MEEEGRRDRDVETSNASRTAGSGFPLVRSLLGSLSPDSREEGENTDATATASAGTASSSASTAVLSESPAEAALRRLNATRLRYQLGRTAGVQPSGRLRGLMSDAALDTASMMMRGISEEEQIAMAIAASLQEQSTTQPNRDEQSNSSESSSSSEESSSIEENVTSDTPFESNGLSGSTSSSAGQESQEQGNGHEATTITELARVVTDSGGGVERTATNTPSRSDRPTADDAPNVETVSSEDH</sequence>
<reference evidence="2" key="1">
    <citation type="journal article" date="2021" name="Sci. Rep.">
        <title>Diploid genomic architecture of Nitzschia inconspicua, an elite biomass production diatom.</title>
        <authorList>
            <person name="Oliver A."/>
            <person name="Podell S."/>
            <person name="Pinowska A."/>
            <person name="Traller J.C."/>
            <person name="Smith S.R."/>
            <person name="McClure R."/>
            <person name="Beliaev A."/>
            <person name="Bohutskyi P."/>
            <person name="Hill E.A."/>
            <person name="Rabines A."/>
            <person name="Zheng H."/>
            <person name="Allen L.Z."/>
            <person name="Kuo A."/>
            <person name="Grigoriev I.V."/>
            <person name="Allen A.E."/>
            <person name="Hazlebeck D."/>
            <person name="Allen E.E."/>
        </authorList>
    </citation>
    <scope>NUCLEOTIDE SEQUENCE</scope>
    <source>
        <strain evidence="2">Hildebrandi</strain>
    </source>
</reference>
<gene>
    <name evidence="2" type="ORF">IV203_032052</name>
</gene>
<dbReference type="PROSITE" id="PS50330">
    <property type="entry name" value="UIM"/>
    <property type="match status" value="1"/>
</dbReference>